<dbReference type="PROSITE" id="PS51767">
    <property type="entry name" value="PEPTIDASE_A1"/>
    <property type="match status" value="1"/>
</dbReference>
<dbReference type="InterPro" id="IPR021109">
    <property type="entry name" value="Peptidase_aspartic_dom_sf"/>
</dbReference>
<feature type="domain" description="Peptidase A1" evidence="10">
    <location>
        <begin position="106"/>
        <end position="464"/>
    </location>
</feature>
<evidence type="ECO:0000259" key="10">
    <source>
        <dbReference type="PROSITE" id="PS51767"/>
    </source>
</evidence>
<dbReference type="CDD" id="cd05476">
    <property type="entry name" value="pepsin_A_like_plant"/>
    <property type="match status" value="1"/>
</dbReference>
<evidence type="ECO:0000256" key="7">
    <source>
        <dbReference type="RuleBase" id="RU000454"/>
    </source>
</evidence>
<feature type="active site" evidence="6">
    <location>
        <position position="348"/>
    </location>
</feature>
<dbReference type="OrthoDB" id="2747330at2759"/>
<dbReference type="InterPro" id="IPR001461">
    <property type="entry name" value="Aspartic_peptidase_A1"/>
</dbReference>
<dbReference type="Proteomes" id="UP000030687">
    <property type="component" value="Unassembled WGS sequence"/>
</dbReference>
<feature type="transmembrane region" description="Helical" evidence="9">
    <location>
        <begin position="9"/>
        <end position="32"/>
    </location>
</feature>
<dbReference type="MEROPS" id="A01.A30"/>
<dbReference type="PROSITE" id="PS00141">
    <property type="entry name" value="ASP_PROTEASE"/>
    <property type="match status" value="1"/>
</dbReference>
<evidence type="ECO:0000256" key="3">
    <source>
        <dbReference type="ARBA" id="ARBA00022750"/>
    </source>
</evidence>
<dbReference type="InterPro" id="IPR034161">
    <property type="entry name" value="Pepsin-like_plant"/>
</dbReference>
<organism evidence="11 12">
    <name type="scientific">Citrus clementina</name>
    <name type="common">Clementine</name>
    <name type="synonym">Citrus deliciosa x Citrus sinensis</name>
    <dbReference type="NCBI Taxonomy" id="85681"/>
    <lineage>
        <taxon>Eukaryota</taxon>
        <taxon>Viridiplantae</taxon>
        <taxon>Streptophyta</taxon>
        <taxon>Embryophyta</taxon>
        <taxon>Tracheophyta</taxon>
        <taxon>Spermatophyta</taxon>
        <taxon>Magnoliopsida</taxon>
        <taxon>eudicotyledons</taxon>
        <taxon>Gunneridae</taxon>
        <taxon>Pentapetalae</taxon>
        <taxon>rosids</taxon>
        <taxon>malvids</taxon>
        <taxon>Sapindales</taxon>
        <taxon>Rutaceae</taxon>
        <taxon>Aurantioideae</taxon>
        <taxon>Citrus</taxon>
    </lineage>
</organism>
<evidence type="ECO:0000256" key="1">
    <source>
        <dbReference type="ARBA" id="ARBA00007447"/>
    </source>
</evidence>
<dbReference type="PANTHER" id="PTHR47967:SF69">
    <property type="entry name" value="ASPARTIC PROTEINASE NANA, CHLOROPLAST"/>
    <property type="match status" value="1"/>
</dbReference>
<keyword evidence="9" id="KW-0472">Membrane</keyword>
<dbReference type="EMBL" id="KI537036">
    <property type="protein sequence ID" value="ESR35557.1"/>
    <property type="molecule type" value="Genomic_DNA"/>
</dbReference>
<keyword evidence="9" id="KW-0812">Transmembrane</keyword>
<dbReference type="Pfam" id="PF14543">
    <property type="entry name" value="TAXi_N"/>
    <property type="match status" value="1"/>
</dbReference>
<feature type="compositionally biased region" description="Basic residues" evidence="8">
    <location>
        <begin position="67"/>
        <end position="76"/>
    </location>
</feature>
<dbReference type="PANTHER" id="PTHR47967">
    <property type="entry name" value="OS07G0603500 PROTEIN-RELATED"/>
    <property type="match status" value="1"/>
</dbReference>
<dbReference type="InterPro" id="IPR001969">
    <property type="entry name" value="Aspartic_peptidase_AS"/>
</dbReference>
<evidence type="ECO:0000256" key="6">
    <source>
        <dbReference type="PIRSR" id="PIRSR601461-1"/>
    </source>
</evidence>
<dbReference type="InterPro" id="IPR033121">
    <property type="entry name" value="PEPTIDASE_A1"/>
</dbReference>
<dbReference type="InterPro" id="IPR032799">
    <property type="entry name" value="TAXi_C"/>
</dbReference>
<dbReference type="PRINTS" id="PR00792">
    <property type="entry name" value="PEPSIN"/>
</dbReference>
<dbReference type="eggNOG" id="KOG1339">
    <property type="taxonomic scope" value="Eukaryota"/>
</dbReference>
<comment type="similarity">
    <text evidence="1 7">Belongs to the peptidase A1 family.</text>
</comment>
<protein>
    <recommendedName>
        <fullName evidence="10">Peptidase A1 domain-containing protein</fullName>
    </recommendedName>
</protein>
<dbReference type="SUPFAM" id="SSF50630">
    <property type="entry name" value="Acid proteases"/>
    <property type="match status" value="1"/>
</dbReference>
<dbReference type="Pfam" id="PF14541">
    <property type="entry name" value="TAXi_C"/>
    <property type="match status" value="1"/>
</dbReference>
<evidence type="ECO:0000256" key="8">
    <source>
        <dbReference type="SAM" id="MobiDB-lite"/>
    </source>
</evidence>
<reference evidence="11 12" key="1">
    <citation type="submission" date="2013-10" db="EMBL/GenBank/DDBJ databases">
        <authorList>
            <consortium name="International Citrus Genome Consortium"/>
            <person name="Jenkins J."/>
            <person name="Schmutz J."/>
            <person name="Prochnik S."/>
            <person name="Rokhsar D."/>
            <person name="Gmitter F."/>
            <person name="Ollitrault P."/>
            <person name="Machado M."/>
            <person name="Talon M."/>
            <person name="Wincker P."/>
            <person name="Jaillon O."/>
            <person name="Morgante M."/>
        </authorList>
    </citation>
    <scope>NUCLEOTIDE SEQUENCE</scope>
    <source>
        <strain evidence="12">cv. Clemenules</strain>
    </source>
</reference>
<evidence type="ECO:0000313" key="11">
    <source>
        <dbReference type="EMBL" id="ESR35557.1"/>
    </source>
</evidence>
<dbReference type="FunFam" id="2.40.70.10:FF:000033">
    <property type="entry name" value="Aspartyl protease family protein"/>
    <property type="match status" value="1"/>
</dbReference>
<keyword evidence="5" id="KW-0325">Glycoprotein</keyword>
<dbReference type="Gramene" id="ESR35557">
    <property type="protein sequence ID" value="ESR35557"/>
    <property type="gene ID" value="CICLE_v10004908mg"/>
</dbReference>
<evidence type="ECO:0000256" key="9">
    <source>
        <dbReference type="SAM" id="Phobius"/>
    </source>
</evidence>
<dbReference type="AlphaFoldDB" id="V4S5A3"/>
<dbReference type="KEGG" id="cic:CICLE_v10004908mg"/>
<keyword evidence="2 7" id="KW-0645">Protease</keyword>
<feature type="active site" evidence="6">
    <location>
        <position position="124"/>
    </location>
</feature>
<proteinExistence type="inferred from homology"/>
<keyword evidence="4 7" id="KW-0378">Hydrolase</keyword>
<dbReference type="Gene3D" id="2.40.70.10">
    <property type="entry name" value="Acid Proteases"/>
    <property type="match status" value="2"/>
</dbReference>
<name>V4S5A3_CITCL</name>
<accession>V4S5A3</accession>
<dbReference type="InterPro" id="IPR032861">
    <property type="entry name" value="TAXi_N"/>
</dbReference>
<evidence type="ECO:0000313" key="12">
    <source>
        <dbReference type="Proteomes" id="UP000030687"/>
    </source>
</evidence>
<dbReference type="OMA" id="GSEFTWF"/>
<dbReference type="InterPro" id="IPR051708">
    <property type="entry name" value="Plant_Aspart_Prot_A1"/>
</dbReference>
<sequence>MMLKGRRPIFLVLVILFSNIIHFSSMVMVVAVRMELIHRHSPKLNNMPMMSEVERMKELLHNDIIRQNKRRGRRLRQTNNNNNNGASGSAIEMPLQAGRDYGTGMYFVEIKVGTPSQKLRLIVDTGSEFSWISCRYHCGPSCTKKGTIAGSRRRVFKADLSSSFKTIPCSSDMCKSEFARLFSLTFCPTPTSPCAYDYRYADGSAAKGIFGKERVTIGLENGGKTRIEEVVMGCSDTIQGQIFAEADGVLGLSYDKYSFAQKVTNGSTFARGKFAYCLVDHLSHKNVSNYLIFGEESKRMRMRMRYTLLGLIGPDYGVSVKGISIGGVMLNIPSQVWDFNRGGGTAFDSGTTLTFLAEPAYKPVVAALEMSLSRYQRLKRDAPFEYCFNSTGFDESSVPKLVFHFADGARFEPHTKSYIIRVAHGIRCLGFVSATWPGASAIGNIMQQNYFWEFDLLKDRLGFAPSTCAT</sequence>
<evidence type="ECO:0000256" key="2">
    <source>
        <dbReference type="ARBA" id="ARBA00022670"/>
    </source>
</evidence>
<keyword evidence="3 7" id="KW-0064">Aspartyl protease</keyword>
<evidence type="ECO:0000256" key="4">
    <source>
        <dbReference type="ARBA" id="ARBA00022801"/>
    </source>
</evidence>
<dbReference type="InParanoid" id="V4S5A3"/>
<dbReference type="FunCoup" id="V4S5A3">
    <property type="interactions" value="18"/>
</dbReference>
<evidence type="ECO:0000256" key="5">
    <source>
        <dbReference type="ARBA" id="ARBA00023180"/>
    </source>
</evidence>
<dbReference type="GO" id="GO:0006508">
    <property type="term" value="P:proteolysis"/>
    <property type="evidence" value="ECO:0007669"/>
    <property type="project" value="UniProtKB-KW"/>
</dbReference>
<gene>
    <name evidence="11" type="ORF">CICLE_v10004908mg</name>
</gene>
<keyword evidence="12" id="KW-1185">Reference proteome</keyword>
<keyword evidence="9" id="KW-1133">Transmembrane helix</keyword>
<dbReference type="GO" id="GO:0004190">
    <property type="term" value="F:aspartic-type endopeptidase activity"/>
    <property type="evidence" value="ECO:0007669"/>
    <property type="project" value="UniProtKB-KW"/>
</dbReference>
<dbReference type="SMR" id="V4S5A3"/>
<feature type="region of interest" description="Disordered" evidence="8">
    <location>
        <begin position="67"/>
        <end position="90"/>
    </location>
</feature>